<evidence type="ECO:0008006" key="8">
    <source>
        <dbReference type="Google" id="ProtNLM"/>
    </source>
</evidence>
<reference evidence="6" key="1">
    <citation type="submission" date="2020-05" db="EMBL/GenBank/DDBJ databases">
        <title>Phylogenomic resolution of chytrid fungi.</title>
        <authorList>
            <person name="Stajich J.E."/>
            <person name="Amses K."/>
            <person name="Simmons R."/>
            <person name="Seto K."/>
            <person name="Myers J."/>
            <person name="Bonds A."/>
            <person name="Quandt C.A."/>
            <person name="Barry K."/>
            <person name="Liu P."/>
            <person name="Grigoriev I."/>
            <person name="Longcore J.E."/>
            <person name="James T.Y."/>
        </authorList>
    </citation>
    <scope>NUCLEOTIDE SEQUENCE</scope>
    <source>
        <strain evidence="6">JEL0476</strain>
    </source>
</reference>
<proteinExistence type="predicted"/>
<dbReference type="PANTHER" id="PTHR12114:SF4">
    <property type="entry name" value="GH23568P"/>
    <property type="match status" value="1"/>
</dbReference>
<evidence type="ECO:0000256" key="4">
    <source>
        <dbReference type="ARBA" id="ARBA00023203"/>
    </source>
</evidence>
<dbReference type="InterPro" id="IPR036872">
    <property type="entry name" value="CH_dom_sf"/>
</dbReference>
<dbReference type="GO" id="GO:0005737">
    <property type="term" value="C:cytoplasm"/>
    <property type="evidence" value="ECO:0007669"/>
    <property type="project" value="TreeGrafter"/>
</dbReference>
<keyword evidence="5" id="KW-0206">Cytoskeleton</keyword>
<dbReference type="InterPro" id="IPR028433">
    <property type="entry name" value="Parvin"/>
</dbReference>
<dbReference type="SUPFAM" id="SSF47576">
    <property type="entry name" value="Calponin-homology domain, CH-domain"/>
    <property type="match status" value="1"/>
</dbReference>
<gene>
    <name evidence="6" type="ORF">HK099_007789</name>
</gene>
<keyword evidence="3" id="KW-0677">Repeat</keyword>
<keyword evidence="7" id="KW-1185">Reference proteome</keyword>
<evidence type="ECO:0000256" key="3">
    <source>
        <dbReference type="ARBA" id="ARBA00022737"/>
    </source>
</evidence>
<dbReference type="GO" id="GO:0007155">
    <property type="term" value="P:cell adhesion"/>
    <property type="evidence" value="ECO:0007669"/>
    <property type="project" value="InterPro"/>
</dbReference>
<keyword evidence="2" id="KW-0963">Cytoplasm</keyword>
<dbReference type="GO" id="GO:0015629">
    <property type="term" value="C:actin cytoskeleton"/>
    <property type="evidence" value="ECO:0007669"/>
    <property type="project" value="TreeGrafter"/>
</dbReference>
<dbReference type="GO" id="GO:0030036">
    <property type="term" value="P:actin cytoskeleton organization"/>
    <property type="evidence" value="ECO:0007669"/>
    <property type="project" value="InterPro"/>
</dbReference>
<name>A0AAD5XTF2_9FUNG</name>
<dbReference type="AlphaFoldDB" id="A0AAD5XTF2"/>
<evidence type="ECO:0000256" key="1">
    <source>
        <dbReference type="ARBA" id="ARBA00004245"/>
    </source>
</evidence>
<evidence type="ECO:0000313" key="7">
    <source>
        <dbReference type="Proteomes" id="UP001211065"/>
    </source>
</evidence>
<accession>A0AAD5XTF2</accession>
<comment type="caution">
    <text evidence="6">The sequence shown here is derived from an EMBL/GenBank/DDBJ whole genome shotgun (WGS) entry which is preliminary data.</text>
</comment>
<dbReference type="EMBL" id="JADGJW010000791">
    <property type="protein sequence ID" value="KAJ3212198.1"/>
    <property type="molecule type" value="Genomic_DNA"/>
</dbReference>
<protein>
    <recommendedName>
        <fullName evidence="8">Calponin-homology (CH) domain-containing protein</fullName>
    </recommendedName>
</protein>
<organism evidence="6 7">
    <name type="scientific">Clydaea vesicula</name>
    <dbReference type="NCBI Taxonomy" id="447962"/>
    <lineage>
        <taxon>Eukaryota</taxon>
        <taxon>Fungi</taxon>
        <taxon>Fungi incertae sedis</taxon>
        <taxon>Chytridiomycota</taxon>
        <taxon>Chytridiomycota incertae sedis</taxon>
        <taxon>Chytridiomycetes</taxon>
        <taxon>Lobulomycetales</taxon>
        <taxon>Lobulomycetaceae</taxon>
        <taxon>Clydaea</taxon>
    </lineage>
</organism>
<comment type="subcellular location">
    <subcellularLocation>
        <location evidence="1">Cytoplasm</location>
        <location evidence="1">Cytoskeleton</location>
    </subcellularLocation>
</comment>
<dbReference type="Proteomes" id="UP001211065">
    <property type="component" value="Unassembled WGS sequence"/>
</dbReference>
<dbReference type="GO" id="GO:0003779">
    <property type="term" value="F:actin binding"/>
    <property type="evidence" value="ECO:0007669"/>
    <property type="project" value="UniProtKB-KW"/>
</dbReference>
<keyword evidence="4" id="KW-0009">Actin-binding</keyword>
<sequence>MSKKPTSRGVTSSFQTSQKATSLKYPVLHPSSASDHQLKTLKTNLIKWINNLIKPLHVKDITNDMADGQILACLIGIYERDHSSILKLLVNLSHVVGANLNLPSNVSIAVMKSITLDGVQKNKTTINEITADESLFRVEKTDLLDEFDVNDYYADDVFDELVNTPEKLEQVTVLLSEFVNDQLNPIKIQVNNLMEDLENGINLIILTGIVETINQLSLSNSLPIYYDILNKKSNNPNNEEFQPKFNSIFNKLSPENLNSNLTHQLASSLSNLENDKIFKSEIQALINFNNRLKGNLKSGDDENFGYHEEQDISGEDSYLLWDKKKSKKKNFLQKFFWYIKTDMTFRHGVQEKTEYFQDKLEELHSSEVNIDPIKRDLLYCLGGNGYELRYTQMQRKKKVG</sequence>
<evidence type="ECO:0000313" key="6">
    <source>
        <dbReference type="EMBL" id="KAJ3212198.1"/>
    </source>
</evidence>
<evidence type="ECO:0000256" key="5">
    <source>
        <dbReference type="ARBA" id="ARBA00023212"/>
    </source>
</evidence>
<evidence type="ECO:0000256" key="2">
    <source>
        <dbReference type="ARBA" id="ARBA00022490"/>
    </source>
</evidence>
<dbReference type="PANTHER" id="PTHR12114">
    <property type="entry name" value="PARVIN"/>
    <property type="match status" value="1"/>
</dbReference>
<dbReference type="Gene3D" id="1.10.418.10">
    <property type="entry name" value="Calponin-like domain"/>
    <property type="match status" value="1"/>
</dbReference>